<keyword evidence="4" id="KW-0812">Transmembrane</keyword>
<dbReference type="PRINTS" id="PR00260">
    <property type="entry name" value="CHEMTRNSDUCR"/>
</dbReference>
<dbReference type="HOGENOM" id="CLU_000445_107_27_5"/>
<dbReference type="Gene3D" id="6.10.340.10">
    <property type="match status" value="1"/>
</dbReference>
<keyword evidence="8" id="KW-1185">Reference proteome</keyword>
<evidence type="ECO:0000256" key="1">
    <source>
        <dbReference type="ARBA" id="ARBA00023224"/>
    </source>
</evidence>
<feature type="domain" description="Methyl-accepting transducer" evidence="5">
    <location>
        <begin position="347"/>
        <end position="583"/>
    </location>
</feature>
<dbReference type="CDD" id="cd06225">
    <property type="entry name" value="HAMP"/>
    <property type="match status" value="1"/>
</dbReference>
<dbReference type="Proteomes" id="UP000007058">
    <property type="component" value="Chromosome"/>
</dbReference>
<feature type="transmembrane region" description="Helical" evidence="4">
    <location>
        <begin position="52"/>
        <end position="76"/>
    </location>
</feature>
<evidence type="ECO:0000256" key="2">
    <source>
        <dbReference type="ARBA" id="ARBA00029447"/>
    </source>
</evidence>
<dbReference type="SMART" id="SM00283">
    <property type="entry name" value="MA"/>
    <property type="match status" value="1"/>
</dbReference>
<dbReference type="AlphaFoldDB" id="Q2WAQ8"/>
<keyword evidence="4" id="KW-0472">Membrane</keyword>
<evidence type="ECO:0000313" key="7">
    <source>
        <dbReference type="EMBL" id="BAE49067.1"/>
    </source>
</evidence>
<proteinExistence type="inferred from homology"/>
<dbReference type="SMART" id="SM00304">
    <property type="entry name" value="HAMP"/>
    <property type="match status" value="1"/>
</dbReference>
<dbReference type="InterPro" id="IPR004090">
    <property type="entry name" value="Chemotax_Me-accpt_rcpt"/>
</dbReference>
<dbReference type="EMBL" id="AP007255">
    <property type="protein sequence ID" value="BAE49067.1"/>
    <property type="molecule type" value="Genomic_DNA"/>
</dbReference>
<protein>
    <submittedName>
        <fullName evidence="7">Methyl-accepting chemotaxis protein</fullName>
    </submittedName>
</protein>
<evidence type="ECO:0000259" key="5">
    <source>
        <dbReference type="PROSITE" id="PS50111"/>
    </source>
</evidence>
<dbReference type="PANTHER" id="PTHR32089">
    <property type="entry name" value="METHYL-ACCEPTING CHEMOTAXIS PROTEIN MCPB"/>
    <property type="match status" value="1"/>
</dbReference>
<dbReference type="GO" id="GO:0007165">
    <property type="term" value="P:signal transduction"/>
    <property type="evidence" value="ECO:0007669"/>
    <property type="project" value="UniProtKB-KW"/>
</dbReference>
<dbReference type="SUPFAM" id="SSF58104">
    <property type="entry name" value="Methyl-accepting chemotaxis protein (MCP) signaling domain"/>
    <property type="match status" value="1"/>
</dbReference>
<gene>
    <name evidence="7" type="ordered locus">amb0263</name>
</gene>
<dbReference type="InterPro" id="IPR004089">
    <property type="entry name" value="MCPsignal_dom"/>
</dbReference>
<organism evidence="7 8">
    <name type="scientific">Paramagnetospirillum magneticum (strain ATCC 700264 / AMB-1)</name>
    <name type="common">Magnetospirillum magneticum</name>
    <dbReference type="NCBI Taxonomy" id="342108"/>
    <lineage>
        <taxon>Bacteria</taxon>
        <taxon>Pseudomonadati</taxon>
        <taxon>Pseudomonadota</taxon>
        <taxon>Alphaproteobacteria</taxon>
        <taxon>Rhodospirillales</taxon>
        <taxon>Magnetospirillaceae</taxon>
        <taxon>Paramagnetospirillum</taxon>
    </lineage>
</organism>
<keyword evidence="1 3" id="KW-0807">Transducer</keyword>
<dbReference type="PROSITE" id="PS50111">
    <property type="entry name" value="CHEMOTAXIS_TRANSDUC_2"/>
    <property type="match status" value="1"/>
</dbReference>
<keyword evidence="4" id="KW-1133">Transmembrane helix</keyword>
<dbReference type="Gene3D" id="1.10.287.950">
    <property type="entry name" value="Methyl-accepting chemotaxis protein"/>
    <property type="match status" value="1"/>
</dbReference>
<dbReference type="Pfam" id="PF00672">
    <property type="entry name" value="HAMP"/>
    <property type="match status" value="1"/>
</dbReference>
<evidence type="ECO:0000259" key="6">
    <source>
        <dbReference type="PROSITE" id="PS50885"/>
    </source>
</evidence>
<evidence type="ECO:0000313" key="8">
    <source>
        <dbReference type="Proteomes" id="UP000007058"/>
    </source>
</evidence>
<dbReference type="KEGG" id="mag:amb0263"/>
<dbReference type="Pfam" id="PF00015">
    <property type="entry name" value="MCPsignal"/>
    <property type="match status" value="1"/>
</dbReference>
<dbReference type="PANTHER" id="PTHR32089:SF112">
    <property type="entry name" value="LYSOZYME-LIKE PROTEIN-RELATED"/>
    <property type="match status" value="1"/>
</dbReference>
<dbReference type="GO" id="GO:0006935">
    <property type="term" value="P:chemotaxis"/>
    <property type="evidence" value="ECO:0007669"/>
    <property type="project" value="InterPro"/>
</dbReference>
<dbReference type="InterPro" id="IPR003660">
    <property type="entry name" value="HAMP_dom"/>
</dbReference>
<sequence>MLRRKIRRSSLQGVSWHGRMRAPSTGTRCRRSGVRAGICRARDRLMLGNLRIAARLMVGFGVLVLLIAGLSGYGVYSGSNTGKAFARAVRLVSNQAMVEKLEKEIFQGRMLVWVALATGEDAKMGAARASFDSARGNLDRLRAATVTPERLARIDELSRLLGDYDREIAKIKVSSGRAASLDNAETAAAAPAAAAIATKLDLVGEDLAANFHQVALEVQAGAERQIDEAIDASLLVGSLSVILGLVLSFFIGRSISAPVIAMTNAMEALAAGDTTIHVPATGNRDEIGDMAKAVQVFKDNAIRVAALQTEQAEAKARAEADRRRAMLGMADSFEAQVMGLVKGVSVQATQMEAVSQGVSSAAHQAQAQAGTIAAAAGQATGNVQAVAAAAEELSSSISEIGRQVADAASISRQAAEETERTNDMVRALAEAAGRIDQVVSLITDIASQTNLLALNATIEAARAGEAGKGFAVVAGEVKNLANQTARATEEIGTQIGAVQEETRRAVEAIRNIGTVIGQVREISGGIADAVEEQSAATAEIARNVQQAVQGTQDVSLNIAGVSEAASSTGAASRQMLAGAGELAGNSARLRDEVVRFLDRVRAG</sequence>
<dbReference type="GO" id="GO:0004888">
    <property type="term" value="F:transmembrane signaling receptor activity"/>
    <property type="evidence" value="ECO:0007669"/>
    <property type="project" value="InterPro"/>
</dbReference>
<dbReference type="PROSITE" id="PS50885">
    <property type="entry name" value="HAMP"/>
    <property type="match status" value="1"/>
</dbReference>
<evidence type="ECO:0000256" key="4">
    <source>
        <dbReference type="SAM" id="Phobius"/>
    </source>
</evidence>
<comment type="similarity">
    <text evidence="2">Belongs to the methyl-accepting chemotaxis (MCP) protein family.</text>
</comment>
<reference evidence="7 8" key="1">
    <citation type="journal article" date="2005" name="DNA Res.">
        <title>Complete genome sequence of the facultative anaerobic magnetotactic bacterium Magnetospirillum sp. strain AMB-1.</title>
        <authorList>
            <person name="Matsunaga T."/>
            <person name="Okamura Y."/>
            <person name="Fukuda Y."/>
            <person name="Wahyudi A.T."/>
            <person name="Murase Y."/>
            <person name="Takeyama H."/>
        </authorList>
    </citation>
    <scope>NUCLEOTIDE SEQUENCE [LARGE SCALE GENOMIC DNA]</scope>
    <source>
        <strain evidence="8">ATCC 700264 / AMB-1</strain>
    </source>
</reference>
<feature type="domain" description="HAMP" evidence="6">
    <location>
        <begin position="253"/>
        <end position="306"/>
    </location>
</feature>
<evidence type="ECO:0000256" key="3">
    <source>
        <dbReference type="PROSITE-ProRule" id="PRU00284"/>
    </source>
</evidence>
<accession>Q2WAQ8</accession>
<dbReference type="GO" id="GO:0016020">
    <property type="term" value="C:membrane"/>
    <property type="evidence" value="ECO:0007669"/>
    <property type="project" value="InterPro"/>
</dbReference>
<name>Q2WAQ8_PARM1</name>
<dbReference type="STRING" id="342108.amb0263"/>